<dbReference type="EMBL" id="JAUTDP010000005">
    <property type="protein sequence ID" value="KAK3399527.1"/>
    <property type="molecule type" value="Genomic_DNA"/>
</dbReference>
<evidence type="ECO:0000313" key="3">
    <source>
        <dbReference type="Proteomes" id="UP001281003"/>
    </source>
</evidence>
<gene>
    <name evidence="2" type="ORF">B0T20DRAFT_200228</name>
</gene>
<reference evidence="2" key="2">
    <citation type="submission" date="2023-07" db="EMBL/GenBank/DDBJ databases">
        <authorList>
            <consortium name="Lawrence Berkeley National Laboratory"/>
            <person name="Haridas S."/>
            <person name="Hensen N."/>
            <person name="Bonometti L."/>
            <person name="Westerberg I."/>
            <person name="Brannstrom I.O."/>
            <person name="Guillou S."/>
            <person name="Cros-Aarteil S."/>
            <person name="Calhoun S."/>
            <person name="Kuo A."/>
            <person name="Mondo S."/>
            <person name="Pangilinan J."/>
            <person name="Riley R."/>
            <person name="LaButti K."/>
            <person name="Andreopoulos B."/>
            <person name="Lipzen A."/>
            <person name="Chen C."/>
            <person name="Yanf M."/>
            <person name="Daum C."/>
            <person name="Ng V."/>
            <person name="Clum A."/>
            <person name="Steindorff A."/>
            <person name="Ohm R."/>
            <person name="Martin F."/>
            <person name="Silar P."/>
            <person name="Natvig D."/>
            <person name="Lalanne C."/>
            <person name="Gautier V."/>
            <person name="Ament-velasquez S.L."/>
            <person name="Kruys A."/>
            <person name="Hutchinson M.I."/>
            <person name="Powell A.J."/>
            <person name="Barry K."/>
            <person name="Miller A.N."/>
            <person name="Grigoriev I.V."/>
            <person name="Debuchy R."/>
            <person name="Gladieux P."/>
            <person name="Thoren M.H."/>
            <person name="Johannesson H."/>
        </authorList>
    </citation>
    <scope>NUCLEOTIDE SEQUENCE</scope>
    <source>
        <strain evidence="2">FGSC 1904</strain>
    </source>
</reference>
<feature type="compositionally biased region" description="Basic and acidic residues" evidence="1">
    <location>
        <begin position="96"/>
        <end position="136"/>
    </location>
</feature>
<keyword evidence="3" id="KW-1185">Reference proteome</keyword>
<proteinExistence type="predicted"/>
<feature type="compositionally biased region" description="Polar residues" evidence="1">
    <location>
        <begin position="225"/>
        <end position="237"/>
    </location>
</feature>
<name>A0AAE0PGU6_SORBR</name>
<dbReference type="Proteomes" id="UP001281003">
    <property type="component" value="Unassembled WGS sequence"/>
</dbReference>
<evidence type="ECO:0000256" key="1">
    <source>
        <dbReference type="SAM" id="MobiDB-lite"/>
    </source>
</evidence>
<protein>
    <submittedName>
        <fullName evidence="2">Uncharacterized protein</fullName>
    </submittedName>
</protein>
<reference evidence="2" key="1">
    <citation type="journal article" date="2023" name="Mol. Phylogenet. Evol.">
        <title>Genome-scale phylogeny and comparative genomics of the fungal order Sordariales.</title>
        <authorList>
            <person name="Hensen N."/>
            <person name="Bonometti L."/>
            <person name="Westerberg I."/>
            <person name="Brannstrom I.O."/>
            <person name="Guillou S."/>
            <person name="Cros-Aarteil S."/>
            <person name="Calhoun S."/>
            <person name="Haridas S."/>
            <person name="Kuo A."/>
            <person name="Mondo S."/>
            <person name="Pangilinan J."/>
            <person name="Riley R."/>
            <person name="LaButti K."/>
            <person name="Andreopoulos B."/>
            <person name="Lipzen A."/>
            <person name="Chen C."/>
            <person name="Yan M."/>
            <person name="Daum C."/>
            <person name="Ng V."/>
            <person name="Clum A."/>
            <person name="Steindorff A."/>
            <person name="Ohm R.A."/>
            <person name="Martin F."/>
            <person name="Silar P."/>
            <person name="Natvig D.O."/>
            <person name="Lalanne C."/>
            <person name="Gautier V."/>
            <person name="Ament-Velasquez S.L."/>
            <person name="Kruys A."/>
            <person name="Hutchinson M.I."/>
            <person name="Powell A.J."/>
            <person name="Barry K."/>
            <person name="Miller A.N."/>
            <person name="Grigoriev I.V."/>
            <person name="Debuchy R."/>
            <person name="Gladieux P."/>
            <person name="Hiltunen Thoren M."/>
            <person name="Johannesson H."/>
        </authorList>
    </citation>
    <scope>NUCLEOTIDE SEQUENCE</scope>
    <source>
        <strain evidence="2">FGSC 1904</strain>
    </source>
</reference>
<comment type="caution">
    <text evidence="2">The sequence shown here is derived from an EMBL/GenBank/DDBJ whole genome shotgun (WGS) entry which is preliminary data.</text>
</comment>
<evidence type="ECO:0000313" key="2">
    <source>
        <dbReference type="EMBL" id="KAK3399527.1"/>
    </source>
</evidence>
<feature type="compositionally biased region" description="Low complexity" evidence="1">
    <location>
        <begin position="186"/>
        <end position="195"/>
    </location>
</feature>
<dbReference type="AlphaFoldDB" id="A0AAE0PGU6"/>
<feature type="compositionally biased region" description="Low complexity" evidence="1">
    <location>
        <begin position="214"/>
        <end position="224"/>
    </location>
</feature>
<feature type="region of interest" description="Disordered" evidence="1">
    <location>
        <begin position="69"/>
        <end position="326"/>
    </location>
</feature>
<accession>A0AAE0PGU6</accession>
<organism evidence="2 3">
    <name type="scientific">Sordaria brevicollis</name>
    <dbReference type="NCBI Taxonomy" id="83679"/>
    <lineage>
        <taxon>Eukaryota</taxon>
        <taxon>Fungi</taxon>
        <taxon>Dikarya</taxon>
        <taxon>Ascomycota</taxon>
        <taxon>Pezizomycotina</taxon>
        <taxon>Sordariomycetes</taxon>
        <taxon>Sordariomycetidae</taxon>
        <taxon>Sordariales</taxon>
        <taxon>Sordariaceae</taxon>
        <taxon>Sordaria</taxon>
    </lineage>
</organism>
<sequence>MGRSYTHLDSDAHRLPENMTRIAYDADTQVYTYRDESDGSLWESAPGVTYGKMFPVRPPSPLPSVEISADVQGDEPEYTLEEGPGYDPFGDCNAIRPEEGDGEDGKRGKGEKGGMRKRVDSVMERIASVREKDGAGGRRGSRRGSPRTTEYDEKSLEQNSSTTTKGHGHTYSMSMSVSVSEKETLPSRSSTLRTTGAESSHAHAPSSLTTGSGQQPQQPKQPEPTGSNLKRASTLSRLSRFLTGKRKEDDPDYDVTPGTTGPEWAFAANGSRVHRSKTVSAQSRPRTTTGAGTGAGTGAEPRSQGWNRAAQPGAGLAEGTQGRRRRATTFDEILAGIPGQH</sequence>